<proteinExistence type="predicted"/>
<organism evidence="1 2">
    <name type="scientific">Handroanthus impetiginosus</name>
    <dbReference type="NCBI Taxonomy" id="429701"/>
    <lineage>
        <taxon>Eukaryota</taxon>
        <taxon>Viridiplantae</taxon>
        <taxon>Streptophyta</taxon>
        <taxon>Embryophyta</taxon>
        <taxon>Tracheophyta</taxon>
        <taxon>Spermatophyta</taxon>
        <taxon>Magnoliopsida</taxon>
        <taxon>eudicotyledons</taxon>
        <taxon>Gunneridae</taxon>
        <taxon>Pentapetalae</taxon>
        <taxon>asterids</taxon>
        <taxon>lamiids</taxon>
        <taxon>Lamiales</taxon>
        <taxon>Bignoniaceae</taxon>
        <taxon>Crescentiina</taxon>
        <taxon>Tabebuia alliance</taxon>
        <taxon>Handroanthus</taxon>
    </lineage>
</organism>
<dbReference type="AlphaFoldDB" id="A0A2G9HV17"/>
<dbReference type="EMBL" id="NKXS01000960">
    <property type="protein sequence ID" value="PIN21303.1"/>
    <property type="molecule type" value="Genomic_DNA"/>
</dbReference>
<keyword evidence="2" id="KW-1185">Reference proteome</keyword>
<evidence type="ECO:0008006" key="3">
    <source>
        <dbReference type="Google" id="ProtNLM"/>
    </source>
</evidence>
<accession>A0A2G9HV17</accession>
<dbReference type="PANTHER" id="PTHR31579:SF42">
    <property type="entry name" value="DUF506 FAMILY PROTEIN (DUF506)"/>
    <property type="match status" value="1"/>
</dbReference>
<evidence type="ECO:0000313" key="1">
    <source>
        <dbReference type="EMBL" id="PIN21303.1"/>
    </source>
</evidence>
<dbReference type="OrthoDB" id="548115at2759"/>
<reference evidence="2" key="1">
    <citation type="journal article" date="2018" name="Gigascience">
        <title>Genome assembly of the Pink Ipe (Handroanthus impetiginosus, Bignoniaceae), a highly valued, ecologically keystone Neotropical timber forest tree.</title>
        <authorList>
            <person name="Silva-Junior O.B."/>
            <person name="Grattapaglia D."/>
            <person name="Novaes E."/>
            <person name="Collevatti R.G."/>
        </authorList>
    </citation>
    <scope>NUCLEOTIDE SEQUENCE [LARGE SCALE GENOMIC DNA]</scope>
    <source>
        <strain evidence="2">cv. UFG-1</strain>
    </source>
</reference>
<gene>
    <name evidence="1" type="ORF">CDL12_05997</name>
</gene>
<dbReference type="Proteomes" id="UP000231279">
    <property type="component" value="Unassembled WGS sequence"/>
</dbReference>
<sequence length="307" mass="34508">MMKIPVKFERVAAAFNEVARVRSCDSSGSEHSADLSSVDLSDMVNSFLEREIREQRRIEDVDQNEIDDDDDEWGISNSEEFESRDCLKNLFDFQNDTVKRSIHAEVENAYRELTDGDCSPSSPDFKRQLMARLRSGGFDAGLCKSKWEKNGRCTAGNYEYVDVNAAGVRYIIEVLPAEEFTIARPTGGYAALLEVFPQIFVGKPDELKQVVRLMSSAIRKSMKRVGIHVPPWRRHAYMQSKWFGSFKRTTSEISSRKVANFGGEQKMGFVPVTGVPFYCRQDFAAGAGASVRVGNLAAALNQKKMLL</sequence>
<dbReference type="Pfam" id="PF04720">
    <property type="entry name" value="PDDEXK_6"/>
    <property type="match status" value="1"/>
</dbReference>
<comment type="caution">
    <text evidence="1">The sequence shown here is derived from an EMBL/GenBank/DDBJ whole genome shotgun (WGS) entry which is preliminary data.</text>
</comment>
<dbReference type="InterPro" id="IPR006502">
    <property type="entry name" value="PDDEXK-like"/>
</dbReference>
<evidence type="ECO:0000313" key="2">
    <source>
        <dbReference type="Proteomes" id="UP000231279"/>
    </source>
</evidence>
<dbReference type="STRING" id="429701.A0A2G9HV17"/>
<name>A0A2G9HV17_9LAMI</name>
<dbReference type="PANTHER" id="PTHR31579">
    <property type="entry name" value="OS03G0796600 PROTEIN"/>
    <property type="match status" value="1"/>
</dbReference>
<protein>
    <recommendedName>
        <fullName evidence="3">DUF506 domain-containing protein</fullName>
    </recommendedName>
</protein>
<dbReference type="NCBIfam" id="TIGR01615">
    <property type="entry name" value="A_thal_3542"/>
    <property type="match status" value="1"/>
</dbReference>